<reference evidence="4 5" key="1">
    <citation type="journal article" date="2014" name="PLoS Genet.">
        <title>The Genome of Spironucleus salmonicida Highlights a Fish Pathogen Adapted to Fluctuating Environments.</title>
        <authorList>
            <person name="Xu F."/>
            <person name="Jerlstrom-Hultqvist J."/>
            <person name="Einarsson E."/>
            <person name="Astvaldsson A."/>
            <person name="Svard S.G."/>
            <person name="Andersson J.O."/>
        </authorList>
    </citation>
    <scope>NUCLEOTIDE SEQUENCE</scope>
    <source>
        <strain evidence="5">ATCC 50377</strain>
    </source>
</reference>
<evidence type="ECO:0000313" key="5">
    <source>
        <dbReference type="EMBL" id="KAH0569473.1"/>
    </source>
</evidence>
<evidence type="ECO:0000256" key="2">
    <source>
        <dbReference type="SAM" id="Phobius"/>
    </source>
</evidence>
<organism evidence="4">
    <name type="scientific">Spironucleus salmonicida</name>
    <dbReference type="NCBI Taxonomy" id="348837"/>
    <lineage>
        <taxon>Eukaryota</taxon>
        <taxon>Metamonada</taxon>
        <taxon>Diplomonadida</taxon>
        <taxon>Hexamitidae</taxon>
        <taxon>Hexamitinae</taxon>
        <taxon>Spironucleus</taxon>
    </lineage>
</organism>
<dbReference type="SMART" id="SM00645">
    <property type="entry name" value="Pept_C1"/>
    <property type="match status" value="1"/>
</dbReference>
<evidence type="ECO:0000313" key="6">
    <source>
        <dbReference type="Proteomes" id="UP000018208"/>
    </source>
</evidence>
<dbReference type="EMBL" id="AUWU02000009">
    <property type="protein sequence ID" value="KAH0569473.1"/>
    <property type="molecule type" value="Genomic_DNA"/>
</dbReference>
<keyword evidence="6" id="KW-1185">Reference proteome</keyword>
<dbReference type="InterPro" id="IPR039417">
    <property type="entry name" value="Peptidase_C1A_papain-like"/>
</dbReference>
<dbReference type="Pfam" id="PF00112">
    <property type="entry name" value="Peptidase_C1"/>
    <property type="match status" value="1"/>
</dbReference>
<accession>V6LHN3</accession>
<sequence>MIVILAFMPKSQDCIVAYTEFTNHFNKQYSSEKQQTFCVNFAQFLKIKPICELCEVTEIFDISEEFLTGHQPLQHVPSAKASSTCQQVYCSAPDPLPALKSLPQQVDLRELGLITKAKNQLQCGSCWSFGTIALLENSILRDQKKLTQTTFKKNALTLDLSEQFVLSNTYGFSKYCEGGDTVSALNFQIENPKIWKTVETTANYPYNQIKNKIYHTQNTYFNPKLAQEQYLLPYKEHYRSNLTDVIGTLKTPAVSLLKGSKQMDIQKVQMYLARGLAVITSINTKVSSQSSSILTSYAGNYALQGFKCSGKSDHQVLIVGYGTFKGVKVWVIKNSWGSGWGSEGHMYVERGTNQFCMEQYAYAVIPKQYNPNDGIFTEKFPSAYSLKRGTTGLDKDDGSFINLKQPKGWQYYARIISIVLAVLGAIAGSISSIVIIRRKRQGSSRAGAYNV</sequence>
<feature type="domain" description="Peptidase C1A papain C-terminal" evidence="3">
    <location>
        <begin position="102"/>
        <end position="365"/>
    </location>
</feature>
<dbReference type="SUPFAM" id="SSF54001">
    <property type="entry name" value="Cysteine proteinases"/>
    <property type="match status" value="1"/>
</dbReference>
<evidence type="ECO:0000259" key="3">
    <source>
        <dbReference type="SMART" id="SM00645"/>
    </source>
</evidence>
<dbReference type="PANTHER" id="PTHR12411">
    <property type="entry name" value="CYSTEINE PROTEASE FAMILY C1-RELATED"/>
    <property type="match status" value="1"/>
</dbReference>
<dbReference type="GO" id="GO:0006508">
    <property type="term" value="P:proteolysis"/>
    <property type="evidence" value="ECO:0007669"/>
    <property type="project" value="UniProtKB-KW"/>
</dbReference>
<protein>
    <submittedName>
        <fullName evidence="5">Cathepsin L</fullName>
    </submittedName>
    <submittedName>
        <fullName evidence="4">Papain family cysteine protease</fullName>
    </submittedName>
</protein>
<proteinExistence type="inferred from homology"/>
<dbReference type="AlphaFoldDB" id="V6LHN3"/>
<feature type="transmembrane region" description="Helical" evidence="2">
    <location>
        <begin position="411"/>
        <end position="436"/>
    </location>
</feature>
<dbReference type="VEuPathDB" id="GiardiaDB:SS50377_28422"/>
<dbReference type="Proteomes" id="UP000018208">
    <property type="component" value="Unassembled WGS sequence"/>
</dbReference>
<dbReference type="GO" id="GO:0008234">
    <property type="term" value="F:cysteine-type peptidase activity"/>
    <property type="evidence" value="ECO:0007669"/>
    <property type="project" value="InterPro"/>
</dbReference>
<dbReference type="PROSITE" id="PS00139">
    <property type="entry name" value="THIOL_PROTEASE_CYS"/>
    <property type="match status" value="1"/>
</dbReference>
<evidence type="ECO:0000313" key="4">
    <source>
        <dbReference type="EMBL" id="EST43196.1"/>
    </source>
</evidence>
<reference evidence="5" key="2">
    <citation type="submission" date="2020-12" db="EMBL/GenBank/DDBJ databases">
        <title>New Spironucleus salmonicida genome in near-complete chromosomes.</title>
        <authorList>
            <person name="Xu F."/>
            <person name="Kurt Z."/>
            <person name="Jimenez-Gonzalez A."/>
            <person name="Astvaldsson A."/>
            <person name="Andersson J.O."/>
            <person name="Svard S.G."/>
        </authorList>
    </citation>
    <scope>NUCLEOTIDE SEQUENCE</scope>
    <source>
        <strain evidence="5">ATCC 50377</strain>
    </source>
</reference>
<keyword evidence="4" id="KW-0378">Hydrolase</keyword>
<keyword evidence="2" id="KW-1133">Transmembrane helix</keyword>
<dbReference type="InterPro" id="IPR038765">
    <property type="entry name" value="Papain-like_cys_pep_sf"/>
</dbReference>
<dbReference type="PRINTS" id="PR00705">
    <property type="entry name" value="PAPAIN"/>
</dbReference>
<keyword evidence="2" id="KW-0812">Transmembrane</keyword>
<dbReference type="InterPro" id="IPR013128">
    <property type="entry name" value="Peptidase_C1A"/>
</dbReference>
<keyword evidence="4" id="KW-0645">Protease</keyword>
<dbReference type="InterPro" id="IPR000169">
    <property type="entry name" value="Pept_cys_AS"/>
</dbReference>
<gene>
    <name evidence="4" type="ORF">SS50377_17137</name>
    <name evidence="5" type="ORF">SS50377_28422</name>
</gene>
<dbReference type="CDD" id="cd02248">
    <property type="entry name" value="Peptidase_C1A"/>
    <property type="match status" value="1"/>
</dbReference>
<keyword evidence="2" id="KW-0472">Membrane</keyword>
<dbReference type="EMBL" id="KI546141">
    <property type="protein sequence ID" value="EST43196.1"/>
    <property type="molecule type" value="Genomic_DNA"/>
</dbReference>
<dbReference type="OrthoDB" id="10253408at2759"/>
<name>V6LHN3_9EUKA</name>
<dbReference type="InterPro" id="IPR000668">
    <property type="entry name" value="Peptidase_C1A_C"/>
</dbReference>
<comment type="similarity">
    <text evidence="1">Belongs to the peptidase C1 family.</text>
</comment>
<dbReference type="Gene3D" id="3.90.70.10">
    <property type="entry name" value="Cysteine proteinases"/>
    <property type="match status" value="1"/>
</dbReference>
<evidence type="ECO:0000256" key="1">
    <source>
        <dbReference type="ARBA" id="ARBA00008455"/>
    </source>
</evidence>